<proteinExistence type="predicted"/>
<gene>
    <name evidence="3" type="ORF">HNR42_002536</name>
</gene>
<dbReference type="Pfam" id="PF14326">
    <property type="entry name" value="DUF4384"/>
    <property type="match status" value="1"/>
</dbReference>
<feature type="domain" description="DUF4384" evidence="2">
    <location>
        <begin position="57"/>
        <end position="138"/>
    </location>
</feature>
<keyword evidence="1" id="KW-0732">Signal</keyword>
<feature type="chain" id="PRO_5032703900" description="DUF4384 domain-containing protein" evidence="1">
    <location>
        <begin position="23"/>
        <end position="297"/>
    </location>
</feature>
<accession>A0A841I3V7</accession>
<reference evidence="3 4" key="1">
    <citation type="submission" date="2020-08" db="EMBL/GenBank/DDBJ databases">
        <title>Genomic Encyclopedia of Type Strains, Phase IV (KMG-IV): sequencing the most valuable type-strain genomes for metagenomic binning, comparative biology and taxonomic classification.</title>
        <authorList>
            <person name="Goeker M."/>
        </authorList>
    </citation>
    <scope>NUCLEOTIDE SEQUENCE [LARGE SCALE GENOMIC DNA]</scope>
    <source>
        <strain evidence="3 4">DSM 21458</strain>
    </source>
</reference>
<sequence length="297" mass="32928">MHKTLRVTALSALMLLSGAAFAQARISPQSIIVNPVETELQVNVWTDKDPSGNGRPVYRPGERIRLHASVNRDAYVYLFSLNSAGQVDLILPNRYDDGDNFLRANTRRAFPGEGDPYTFDVAAPYGVSKVLALASLEPLDIDDIARFENGQTGFAEVTVKTQTGLAQALSIVVNPIPQESWVTDVAEYQVAAPAPAPAPNIAYVNSVPLLRLYPNALPVSQTKRGLNTTTQFETSASLRGVFNYYNSTLGRLGYRRTVRTERPNQISARYVRGNQELRVELQDLPGKRYEISFNRNR</sequence>
<dbReference type="AlphaFoldDB" id="A0A841I3V7"/>
<evidence type="ECO:0000259" key="2">
    <source>
        <dbReference type="Pfam" id="PF14326"/>
    </source>
</evidence>
<protein>
    <recommendedName>
        <fullName evidence="2">DUF4384 domain-containing protein</fullName>
    </recommendedName>
</protein>
<evidence type="ECO:0000313" key="3">
    <source>
        <dbReference type="EMBL" id="MBB6099100.1"/>
    </source>
</evidence>
<comment type="caution">
    <text evidence="3">The sequence shown here is derived from an EMBL/GenBank/DDBJ whole genome shotgun (WGS) entry which is preliminary data.</text>
</comment>
<dbReference type="PANTHER" id="PTHR36194">
    <property type="entry name" value="S-LAYER-LIKE PROTEIN"/>
    <property type="match status" value="1"/>
</dbReference>
<dbReference type="EMBL" id="JACHHG010000009">
    <property type="protein sequence ID" value="MBB6099100.1"/>
    <property type="molecule type" value="Genomic_DNA"/>
</dbReference>
<keyword evidence="4" id="KW-1185">Reference proteome</keyword>
<dbReference type="PANTHER" id="PTHR36194:SF1">
    <property type="entry name" value="S-LAYER-LIKE PROTEIN"/>
    <property type="match status" value="1"/>
</dbReference>
<name>A0A841I3V7_9DEIO</name>
<dbReference type="InterPro" id="IPR025493">
    <property type="entry name" value="DUF4384"/>
</dbReference>
<evidence type="ECO:0000313" key="4">
    <source>
        <dbReference type="Proteomes" id="UP000569951"/>
    </source>
</evidence>
<organism evidence="3 4">
    <name type="scientific">Deinobacterium chartae</name>
    <dbReference type="NCBI Taxonomy" id="521158"/>
    <lineage>
        <taxon>Bacteria</taxon>
        <taxon>Thermotogati</taxon>
        <taxon>Deinococcota</taxon>
        <taxon>Deinococci</taxon>
        <taxon>Deinococcales</taxon>
        <taxon>Deinococcaceae</taxon>
        <taxon>Deinobacterium</taxon>
    </lineage>
</organism>
<evidence type="ECO:0000256" key="1">
    <source>
        <dbReference type="SAM" id="SignalP"/>
    </source>
</evidence>
<dbReference type="Proteomes" id="UP000569951">
    <property type="component" value="Unassembled WGS sequence"/>
</dbReference>
<feature type="signal peptide" evidence="1">
    <location>
        <begin position="1"/>
        <end position="22"/>
    </location>
</feature>
<dbReference type="RefSeq" id="WP_183987852.1">
    <property type="nucleotide sequence ID" value="NZ_JACHHG010000009.1"/>
</dbReference>